<feature type="region of interest" description="Disordered" evidence="1">
    <location>
        <begin position="82"/>
        <end position="123"/>
    </location>
</feature>
<comment type="caution">
    <text evidence="3">The sequence shown here is derived from an EMBL/GenBank/DDBJ whole genome shotgun (WGS) entry which is preliminary data.</text>
</comment>
<sequence>MKKHNWDEAEIKNLLKEMPSMKDSRSRKEIYEAVKGSGLRKKPRSWGYPAIAGIAAILILFLISPSLFNSFNQTQYENSTADMAADDAGEAGSPQKELASMQESEENAVIDDNSNNTENSEQSLMRKLETAERPSVYEEDLLQYDLFTFGLVTPDASVVPMSVLVENQDSADWLERFKEVSEEIPEQSWGFDEYYPLPGTLDFNKEDNELTYTVTEKELTIPGSGGEEVFYDSIAFSLNGSGYEKMNLQNEDGSVPSFSHMGEISEIPKAGSSKNGYFKYSLPNGESYLISGENEYISFNEALEGMKSSSTSLYETLIPEDIQFEVTLDHNLAAISFEEPLLLNEEIDPLFADAILLTAREFGYDEVLFKNIENTTWNGFDFTKPISVPLSPNKKVLNLKDGS</sequence>
<protein>
    <submittedName>
        <fullName evidence="3">Uncharacterized protein</fullName>
    </submittedName>
</protein>
<feature type="transmembrane region" description="Helical" evidence="2">
    <location>
        <begin position="46"/>
        <end position="68"/>
    </location>
</feature>
<proteinExistence type="predicted"/>
<name>A0A5D4MGF5_9BACI</name>
<keyword evidence="2" id="KW-0812">Transmembrane</keyword>
<dbReference type="AlphaFoldDB" id="A0A5D4MGF5"/>
<evidence type="ECO:0000313" key="3">
    <source>
        <dbReference type="EMBL" id="TYS00587.1"/>
    </source>
</evidence>
<dbReference type="RefSeq" id="WP_148953002.1">
    <property type="nucleotide sequence ID" value="NZ_VTEG01000002.1"/>
</dbReference>
<evidence type="ECO:0000313" key="4">
    <source>
        <dbReference type="Proteomes" id="UP000325182"/>
    </source>
</evidence>
<organism evidence="3 4">
    <name type="scientific">Rossellomorea vietnamensis</name>
    <dbReference type="NCBI Taxonomy" id="218284"/>
    <lineage>
        <taxon>Bacteria</taxon>
        <taxon>Bacillati</taxon>
        <taxon>Bacillota</taxon>
        <taxon>Bacilli</taxon>
        <taxon>Bacillales</taxon>
        <taxon>Bacillaceae</taxon>
        <taxon>Rossellomorea</taxon>
    </lineage>
</organism>
<reference evidence="3 4" key="1">
    <citation type="submission" date="2019-08" db="EMBL/GenBank/DDBJ databases">
        <title>Bacillus genomes from the desert of Cuatro Cienegas, Coahuila.</title>
        <authorList>
            <person name="Olmedo-Alvarez G."/>
        </authorList>
    </citation>
    <scope>NUCLEOTIDE SEQUENCE [LARGE SCALE GENOMIC DNA]</scope>
    <source>
        <strain evidence="3 4">CH128b_4D</strain>
    </source>
</reference>
<feature type="compositionally biased region" description="Polar residues" evidence="1">
    <location>
        <begin position="112"/>
        <end position="123"/>
    </location>
</feature>
<dbReference type="Proteomes" id="UP000325182">
    <property type="component" value="Unassembled WGS sequence"/>
</dbReference>
<keyword evidence="2" id="KW-0472">Membrane</keyword>
<evidence type="ECO:0000256" key="2">
    <source>
        <dbReference type="SAM" id="Phobius"/>
    </source>
</evidence>
<keyword evidence="2" id="KW-1133">Transmembrane helix</keyword>
<dbReference type="EMBL" id="VTEG01000002">
    <property type="protein sequence ID" value="TYS00587.1"/>
    <property type="molecule type" value="Genomic_DNA"/>
</dbReference>
<gene>
    <name evidence="3" type="ORF">FZC84_03565</name>
</gene>
<accession>A0A5D4MGF5</accession>
<evidence type="ECO:0000256" key="1">
    <source>
        <dbReference type="SAM" id="MobiDB-lite"/>
    </source>
</evidence>